<reference evidence="1" key="1">
    <citation type="journal article" date="2020" name="Stud. Mycol.">
        <title>101 Dothideomycetes genomes: a test case for predicting lifestyles and emergence of pathogens.</title>
        <authorList>
            <person name="Haridas S."/>
            <person name="Albert R."/>
            <person name="Binder M."/>
            <person name="Bloem J."/>
            <person name="Labutti K."/>
            <person name="Salamov A."/>
            <person name="Andreopoulos B."/>
            <person name="Baker S."/>
            <person name="Barry K."/>
            <person name="Bills G."/>
            <person name="Bluhm B."/>
            <person name="Cannon C."/>
            <person name="Castanera R."/>
            <person name="Culley D."/>
            <person name="Daum C."/>
            <person name="Ezra D."/>
            <person name="Gonzalez J."/>
            <person name="Henrissat B."/>
            <person name="Kuo A."/>
            <person name="Liang C."/>
            <person name="Lipzen A."/>
            <person name="Lutzoni F."/>
            <person name="Magnuson J."/>
            <person name="Mondo S."/>
            <person name="Nolan M."/>
            <person name="Ohm R."/>
            <person name="Pangilinan J."/>
            <person name="Park H.-J."/>
            <person name="Ramirez L."/>
            <person name="Alfaro M."/>
            <person name="Sun H."/>
            <person name="Tritt A."/>
            <person name="Yoshinaga Y."/>
            <person name="Zwiers L.-H."/>
            <person name="Turgeon B."/>
            <person name="Goodwin S."/>
            <person name="Spatafora J."/>
            <person name="Crous P."/>
            <person name="Grigoriev I."/>
        </authorList>
    </citation>
    <scope>NUCLEOTIDE SEQUENCE</scope>
    <source>
        <strain evidence="1">CBS 110217</strain>
    </source>
</reference>
<organism evidence="1 2">
    <name type="scientific">Setomelanomma holmii</name>
    <dbReference type="NCBI Taxonomy" id="210430"/>
    <lineage>
        <taxon>Eukaryota</taxon>
        <taxon>Fungi</taxon>
        <taxon>Dikarya</taxon>
        <taxon>Ascomycota</taxon>
        <taxon>Pezizomycotina</taxon>
        <taxon>Dothideomycetes</taxon>
        <taxon>Pleosporomycetidae</taxon>
        <taxon>Pleosporales</taxon>
        <taxon>Pleosporineae</taxon>
        <taxon>Phaeosphaeriaceae</taxon>
        <taxon>Setomelanomma</taxon>
    </lineage>
</organism>
<proteinExistence type="predicted"/>
<accession>A0A9P4LGA6</accession>
<gene>
    <name evidence="1" type="ORF">EK21DRAFT_94328</name>
</gene>
<dbReference type="Proteomes" id="UP000799777">
    <property type="component" value="Unassembled WGS sequence"/>
</dbReference>
<evidence type="ECO:0000313" key="1">
    <source>
        <dbReference type="EMBL" id="KAF2024153.1"/>
    </source>
</evidence>
<sequence>MHDNNFNYEKSADVVYTEFAQDAIKVGRNLDILSALAAFHKDRSPGLPSWVSDWRVFGSYTFLYRRPEPPPEPGPCTILFTASVRTTTDPTFSEDGRRVLLHGHVLDTIIDVGEIRPGRRTPREAVAHFIGWRNKIARCLHEKTYRPTGELMIDVFYHNITMANFFSFLNEALAEYKVFDRSLLMLTDRLEDRHDHYYPGGDIPQVEVAGVWETVPSWSSIEKSVVTSASRPSVNRRVV</sequence>
<name>A0A9P4LGA6_9PLEO</name>
<evidence type="ECO:0000313" key="2">
    <source>
        <dbReference type="Proteomes" id="UP000799777"/>
    </source>
</evidence>
<comment type="caution">
    <text evidence="1">The sequence shown here is derived from an EMBL/GenBank/DDBJ whole genome shotgun (WGS) entry which is preliminary data.</text>
</comment>
<keyword evidence="2" id="KW-1185">Reference proteome</keyword>
<dbReference type="OrthoDB" id="2157530at2759"/>
<dbReference type="AlphaFoldDB" id="A0A9P4LGA6"/>
<protein>
    <submittedName>
        <fullName evidence="1">Uncharacterized protein</fullName>
    </submittedName>
</protein>
<dbReference type="EMBL" id="ML978307">
    <property type="protein sequence ID" value="KAF2024153.1"/>
    <property type="molecule type" value="Genomic_DNA"/>
</dbReference>